<dbReference type="SUPFAM" id="SSF81383">
    <property type="entry name" value="F-box domain"/>
    <property type="match status" value="1"/>
</dbReference>
<sequence length="417" mass="45483">MEPHGNTGLFSHRSLAGPSFKPVMLLRPHTPNRFSNRGKFRLLSLPAELTLNIASFLPPRSIFALLLTSPAFGHLSSLVNALSRQDYTVAERGTLHVYTPLQFFCSRGIEPIVRRLLFEGADPNDVQYGPPKNQLSPLTHAVGYHSASIVSLLLEHGAHVNERHLYDQGYSPIDIAVGQPHEVHPQLLPDRQGYIRRAGQLPEIVQLLLAAGSDITALHPRRGTPLHMACAARDANPRIVSALIAAGADVHSRFAGYGPPSERLALGLDGDIQPIHYAASAGNMESVQLLLDAGADIEAATRNGIRPLDNAVLTMRKDVLLMLLAAGADMHTTTTVESLAAGSSNEVRSLMIDTATALGVADPWILLGNQAQWSELTQWLLLRGCTANWESMGAWGMTESHDRRSWRTQSYPFPRRG</sequence>
<evidence type="ECO:0000313" key="3">
    <source>
        <dbReference type="EMBL" id="KAL0636942.1"/>
    </source>
</evidence>
<dbReference type="InterPro" id="IPR002110">
    <property type="entry name" value="Ankyrin_rpt"/>
</dbReference>
<protein>
    <submittedName>
        <fullName evidence="3">Spectrin binding</fullName>
        <ecNumber evidence="3">2.7.11.1</ecNumber>
    </submittedName>
</protein>
<dbReference type="Pfam" id="PF00023">
    <property type="entry name" value="Ank"/>
    <property type="match status" value="1"/>
</dbReference>
<dbReference type="InterPro" id="IPR036047">
    <property type="entry name" value="F-box-like_dom_sf"/>
</dbReference>
<dbReference type="Pfam" id="PF13637">
    <property type="entry name" value="Ank_4"/>
    <property type="match status" value="1"/>
</dbReference>
<dbReference type="Gene3D" id="1.25.40.20">
    <property type="entry name" value="Ankyrin repeat-containing domain"/>
    <property type="match status" value="2"/>
</dbReference>
<dbReference type="InterPro" id="IPR051616">
    <property type="entry name" value="Cul2-RING_E3_ligase_SR"/>
</dbReference>
<keyword evidence="3" id="KW-0808">Transferase</keyword>
<feature type="repeat" description="ANK" evidence="1">
    <location>
        <begin position="270"/>
        <end position="302"/>
    </location>
</feature>
<feature type="repeat" description="ANK" evidence="1">
    <location>
        <begin position="133"/>
        <end position="165"/>
    </location>
</feature>
<evidence type="ECO:0000259" key="2">
    <source>
        <dbReference type="PROSITE" id="PS50181"/>
    </source>
</evidence>
<dbReference type="PANTHER" id="PTHR46224">
    <property type="entry name" value="ANKYRIN REPEAT FAMILY PROTEIN"/>
    <property type="match status" value="1"/>
</dbReference>
<evidence type="ECO:0000256" key="1">
    <source>
        <dbReference type="PROSITE-ProRule" id="PRU00023"/>
    </source>
</evidence>
<dbReference type="InterPro" id="IPR036770">
    <property type="entry name" value="Ankyrin_rpt-contain_sf"/>
</dbReference>
<keyword evidence="1" id="KW-0040">ANK repeat</keyword>
<name>A0ABR3GMD3_9PEZI</name>
<feature type="repeat" description="ANK" evidence="1">
    <location>
        <begin position="221"/>
        <end position="255"/>
    </location>
</feature>
<dbReference type="Proteomes" id="UP001447188">
    <property type="component" value="Unassembled WGS sequence"/>
</dbReference>
<dbReference type="PROSITE" id="PS50297">
    <property type="entry name" value="ANK_REP_REGION"/>
    <property type="match status" value="2"/>
</dbReference>
<dbReference type="PROSITE" id="PS50181">
    <property type="entry name" value="FBOX"/>
    <property type="match status" value="1"/>
</dbReference>
<dbReference type="EMBL" id="JBBBZM010000041">
    <property type="protein sequence ID" value="KAL0636942.1"/>
    <property type="molecule type" value="Genomic_DNA"/>
</dbReference>
<dbReference type="PROSITE" id="PS50088">
    <property type="entry name" value="ANK_REPEAT"/>
    <property type="match status" value="4"/>
</dbReference>
<dbReference type="InterPro" id="IPR001810">
    <property type="entry name" value="F-box_dom"/>
</dbReference>
<dbReference type="Pfam" id="PF12796">
    <property type="entry name" value="Ank_2"/>
    <property type="match status" value="1"/>
</dbReference>
<proteinExistence type="predicted"/>
<dbReference type="SMART" id="SM00248">
    <property type="entry name" value="ANK"/>
    <property type="match status" value="6"/>
</dbReference>
<dbReference type="SUPFAM" id="SSF48403">
    <property type="entry name" value="Ankyrin repeat"/>
    <property type="match status" value="1"/>
</dbReference>
<keyword evidence="4" id="KW-1185">Reference proteome</keyword>
<accession>A0ABR3GMD3</accession>
<dbReference type="GO" id="GO:0004674">
    <property type="term" value="F:protein serine/threonine kinase activity"/>
    <property type="evidence" value="ECO:0007669"/>
    <property type="project" value="UniProtKB-EC"/>
</dbReference>
<gene>
    <name evidence="3" type="primary">ANKLE1</name>
    <name evidence="3" type="ORF">Q9L58_004045</name>
</gene>
<evidence type="ECO:0000313" key="4">
    <source>
        <dbReference type="Proteomes" id="UP001447188"/>
    </source>
</evidence>
<dbReference type="PANTHER" id="PTHR46224:SF64">
    <property type="entry name" value="IQ MOTIF AND ANKYRIN REPEAT DOMAIN-CONTAINING PROTEIN 1"/>
    <property type="match status" value="1"/>
</dbReference>
<dbReference type="CDD" id="cd09917">
    <property type="entry name" value="F-box_SF"/>
    <property type="match status" value="1"/>
</dbReference>
<organism evidence="3 4">
    <name type="scientific">Discina gigas</name>
    <dbReference type="NCBI Taxonomy" id="1032678"/>
    <lineage>
        <taxon>Eukaryota</taxon>
        <taxon>Fungi</taxon>
        <taxon>Dikarya</taxon>
        <taxon>Ascomycota</taxon>
        <taxon>Pezizomycotina</taxon>
        <taxon>Pezizomycetes</taxon>
        <taxon>Pezizales</taxon>
        <taxon>Discinaceae</taxon>
        <taxon>Discina</taxon>
    </lineage>
</organism>
<feature type="domain" description="F-box" evidence="2">
    <location>
        <begin position="39"/>
        <end position="90"/>
    </location>
</feature>
<comment type="caution">
    <text evidence="3">The sequence shown here is derived from an EMBL/GenBank/DDBJ whole genome shotgun (WGS) entry which is preliminary data.</text>
</comment>
<reference evidence="3 4" key="1">
    <citation type="submission" date="2024-02" db="EMBL/GenBank/DDBJ databases">
        <title>Discinaceae phylogenomics.</title>
        <authorList>
            <person name="Dirks A.C."/>
            <person name="James T.Y."/>
        </authorList>
    </citation>
    <scope>NUCLEOTIDE SEQUENCE [LARGE SCALE GENOMIC DNA]</scope>
    <source>
        <strain evidence="3 4">ACD0624</strain>
    </source>
</reference>
<dbReference type="EC" id="2.7.11.1" evidence="3"/>
<feature type="repeat" description="ANK" evidence="1">
    <location>
        <begin position="303"/>
        <end position="335"/>
    </location>
</feature>